<sequence length="159" mass="17170">MDLSRRHLFSRRKSNVVRPPWSKSEAEFIDACTRCGACVDACETQVLIKGDGGFPELNFQRAECSFCQACVTSCAEPAFRPLSEAPWRLIAQFADNCLARQGIVCQSCKDACDERAIRFPPLLGATALPVLDAERCSGCGACVAPCPASAIKLVEPDPA</sequence>
<accession>A0A380BG25</accession>
<feature type="binding site" evidence="6">
    <location>
        <position position="64"/>
    </location>
    <ligand>
        <name>[4Fe-4S] cluster</name>
        <dbReference type="ChEBI" id="CHEBI:49883"/>
        <label>2</label>
    </ligand>
</feature>
<dbReference type="PROSITE" id="PS51379">
    <property type="entry name" value="4FE4S_FER_2"/>
    <property type="match status" value="3"/>
</dbReference>
<evidence type="ECO:0000313" key="9">
    <source>
        <dbReference type="Proteomes" id="UP000254069"/>
    </source>
</evidence>
<feature type="binding site" evidence="6">
    <location>
        <position position="67"/>
    </location>
    <ligand>
        <name>[4Fe-4S] cluster</name>
        <dbReference type="ChEBI" id="CHEBI:49883"/>
        <label>2</label>
    </ligand>
</feature>
<feature type="binding site" evidence="6">
    <location>
        <position position="146"/>
    </location>
    <ligand>
        <name>[4Fe-4S] cluster</name>
        <dbReference type="ChEBI" id="CHEBI:49883"/>
        <label>3</label>
    </ligand>
</feature>
<feature type="binding site" evidence="6">
    <location>
        <position position="38"/>
    </location>
    <ligand>
        <name>[4Fe-4S] cluster</name>
        <dbReference type="ChEBI" id="CHEBI:49883"/>
        <label>1</label>
    </ligand>
</feature>
<evidence type="ECO:0000256" key="4">
    <source>
        <dbReference type="ARBA" id="ARBA00023004"/>
    </source>
</evidence>
<dbReference type="PROSITE" id="PS00198">
    <property type="entry name" value="4FE4S_FER_1"/>
    <property type="match status" value="2"/>
</dbReference>
<comment type="subcellular location">
    <subcellularLocation>
        <location evidence="6">Cytoplasm</location>
    </subcellularLocation>
</comment>
<dbReference type="NCBIfam" id="TIGR00402">
    <property type="entry name" value="napF"/>
    <property type="match status" value="1"/>
</dbReference>
<comment type="similarity">
    <text evidence="6">Belongs to the NapF family.</text>
</comment>
<evidence type="ECO:0000313" key="8">
    <source>
        <dbReference type="EMBL" id="SUJ00779.1"/>
    </source>
</evidence>
<keyword evidence="9" id="KW-1185">Reference proteome</keyword>
<dbReference type="GO" id="GO:0051539">
    <property type="term" value="F:4 iron, 4 sulfur cluster binding"/>
    <property type="evidence" value="ECO:0007669"/>
    <property type="project" value="UniProtKB-UniRule"/>
</dbReference>
<comment type="function">
    <text evidence="6">Could be involved in the maturation of NapA, the catalytic subunit of the periplasmic nitrate reductase, before its export into the periplasm.</text>
</comment>
<comment type="subunit">
    <text evidence="6">Interacts with the cytoplasmic NapA precursor.</text>
</comment>
<evidence type="ECO:0000256" key="3">
    <source>
        <dbReference type="ARBA" id="ARBA00022737"/>
    </source>
</evidence>
<feature type="binding site" evidence="6">
    <location>
        <position position="70"/>
    </location>
    <ligand>
        <name>[4Fe-4S] cluster</name>
        <dbReference type="ChEBI" id="CHEBI:49883"/>
        <label>2</label>
    </ligand>
</feature>
<feature type="binding site" evidence="6">
    <location>
        <position position="136"/>
    </location>
    <ligand>
        <name>[4Fe-4S] cluster</name>
        <dbReference type="ChEBI" id="CHEBI:49883"/>
        <label>3</label>
    </ligand>
</feature>
<dbReference type="GO" id="GO:0046872">
    <property type="term" value="F:metal ion binding"/>
    <property type="evidence" value="ECO:0007669"/>
    <property type="project" value="UniProtKB-KW"/>
</dbReference>
<evidence type="ECO:0000259" key="7">
    <source>
        <dbReference type="PROSITE" id="PS51379"/>
    </source>
</evidence>
<keyword evidence="5 6" id="KW-0411">Iron-sulfur</keyword>
<keyword evidence="1 6" id="KW-0004">4Fe-4S</keyword>
<feature type="binding site" evidence="6">
    <location>
        <position position="42"/>
    </location>
    <ligand>
        <name>[4Fe-4S] cluster</name>
        <dbReference type="ChEBI" id="CHEBI:49883"/>
        <label>1</label>
    </ligand>
</feature>
<protein>
    <recommendedName>
        <fullName evidence="6">Ferredoxin-type protein NapF</fullName>
    </recommendedName>
</protein>
<evidence type="ECO:0000256" key="2">
    <source>
        <dbReference type="ARBA" id="ARBA00022723"/>
    </source>
</evidence>
<feature type="binding site" evidence="6">
    <location>
        <position position="74"/>
    </location>
    <ligand>
        <name>[4Fe-4S] cluster</name>
        <dbReference type="ChEBI" id="CHEBI:49883"/>
        <label>2</label>
    </ligand>
</feature>
<reference evidence="8 9" key="1">
    <citation type="submission" date="2018-06" db="EMBL/GenBank/DDBJ databases">
        <authorList>
            <consortium name="Pathogen Informatics"/>
            <person name="Doyle S."/>
        </authorList>
    </citation>
    <scope>NUCLEOTIDE SEQUENCE [LARGE SCALE GENOMIC DNA]</scope>
    <source>
        <strain evidence="8 9">NCTC10738</strain>
    </source>
</reference>
<dbReference type="Gene3D" id="3.30.70.20">
    <property type="match status" value="2"/>
</dbReference>
<dbReference type="PANTHER" id="PTHR43687">
    <property type="entry name" value="ADENYLYLSULFATE REDUCTASE, BETA SUBUNIT"/>
    <property type="match status" value="1"/>
</dbReference>
<proteinExistence type="inferred from homology"/>
<keyword evidence="2 6" id="KW-0479">Metal-binding</keyword>
<keyword evidence="6" id="KW-0963">Cytoplasm</keyword>
<dbReference type="Pfam" id="PF12838">
    <property type="entry name" value="Fer4_7"/>
    <property type="match status" value="2"/>
</dbReference>
<evidence type="ECO:0000256" key="5">
    <source>
        <dbReference type="ARBA" id="ARBA00023014"/>
    </source>
</evidence>
<dbReference type="AlphaFoldDB" id="A0A380BG25"/>
<dbReference type="InterPro" id="IPR050572">
    <property type="entry name" value="Fe-S_Ferredoxin"/>
</dbReference>
<dbReference type="InterPro" id="IPR017896">
    <property type="entry name" value="4Fe4S_Fe-S-bd"/>
</dbReference>
<dbReference type="CDD" id="cd10564">
    <property type="entry name" value="NapF_like"/>
    <property type="match status" value="1"/>
</dbReference>
<comment type="cofactor">
    <cofactor evidence="6">
        <name>[4Fe-4S] cluster</name>
        <dbReference type="ChEBI" id="CHEBI:49883"/>
    </cofactor>
</comment>
<name>A0A380BG25_9GAMM</name>
<dbReference type="RefSeq" id="WP_096142702.1">
    <property type="nucleotide sequence ID" value="NZ_CP055159.1"/>
</dbReference>
<feature type="binding site" evidence="6">
    <location>
        <position position="32"/>
    </location>
    <ligand>
        <name>[4Fe-4S] cluster</name>
        <dbReference type="ChEBI" id="CHEBI:49883"/>
        <label>1</label>
    </ligand>
</feature>
<evidence type="ECO:0000256" key="6">
    <source>
        <dbReference type="HAMAP-Rule" id="MF_02201"/>
    </source>
</evidence>
<evidence type="ECO:0000256" key="1">
    <source>
        <dbReference type="ARBA" id="ARBA00022485"/>
    </source>
</evidence>
<dbReference type="InterPro" id="IPR017900">
    <property type="entry name" value="4Fe4S_Fe_S_CS"/>
</dbReference>
<feature type="binding site" evidence="6">
    <location>
        <position position="142"/>
    </location>
    <ligand>
        <name>[4Fe-4S] cluster</name>
        <dbReference type="ChEBI" id="CHEBI:49883"/>
        <label>3</label>
    </ligand>
</feature>
<feature type="binding site" evidence="6">
    <location>
        <position position="35"/>
    </location>
    <ligand>
        <name>[4Fe-4S] cluster</name>
        <dbReference type="ChEBI" id="CHEBI:49883"/>
        <label>1</label>
    </ligand>
</feature>
<keyword evidence="4 6" id="KW-0408">Iron</keyword>
<dbReference type="InterPro" id="IPR004496">
    <property type="entry name" value="NapF"/>
</dbReference>
<feature type="domain" description="4Fe-4S ferredoxin-type" evidence="7">
    <location>
        <begin position="22"/>
        <end position="52"/>
    </location>
</feature>
<keyword evidence="3 6" id="KW-0677">Repeat</keyword>
<feature type="domain" description="4Fe-4S ferredoxin-type" evidence="7">
    <location>
        <begin position="53"/>
        <end position="84"/>
    </location>
</feature>
<dbReference type="SUPFAM" id="SSF54862">
    <property type="entry name" value="4Fe-4S ferredoxins"/>
    <property type="match status" value="1"/>
</dbReference>
<dbReference type="Proteomes" id="UP000254069">
    <property type="component" value="Unassembled WGS sequence"/>
</dbReference>
<feature type="binding site" evidence="6">
    <location>
        <position position="139"/>
    </location>
    <ligand>
        <name>[4Fe-4S] cluster</name>
        <dbReference type="ChEBI" id="CHEBI:49883"/>
        <label>3</label>
    </ligand>
</feature>
<organism evidence="8 9">
    <name type="scientific">Shewanella algae</name>
    <dbReference type="NCBI Taxonomy" id="38313"/>
    <lineage>
        <taxon>Bacteria</taxon>
        <taxon>Pseudomonadati</taxon>
        <taxon>Pseudomonadota</taxon>
        <taxon>Gammaproteobacteria</taxon>
        <taxon>Alteromonadales</taxon>
        <taxon>Shewanellaceae</taxon>
        <taxon>Shewanella</taxon>
    </lineage>
</organism>
<dbReference type="HAMAP" id="MF_02201">
    <property type="entry name" value="NapF"/>
    <property type="match status" value="1"/>
</dbReference>
<dbReference type="PANTHER" id="PTHR43687:SF1">
    <property type="entry name" value="FERREDOXIN III"/>
    <property type="match status" value="1"/>
</dbReference>
<dbReference type="GO" id="GO:0005737">
    <property type="term" value="C:cytoplasm"/>
    <property type="evidence" value="ECO:0007669"/>
    <property type="project" value="UniProtKB-SubCell"/>
</dbReference>
<gene>
    <name evidence="6" type="primary">napF</name>
    <name evidence="8" type="ORF">NCTC10738_03192</name>
</gene>
<dbReference type="EMBL" id="UGYO01000002">
    <property type="protein sequence ID" value="SUJ00779.1"/>
    <property type="molecule type" value="Genomic_DNA"/>
</dbReference>
<feature type="domain" description="4Fe-4S ferredoxin-type" evidence="7">
    <location>
        <begin position="127"/>
        <end position="156"/>
    </location>
</feature>